<accession>A0ACC0WZU7</accession>
<dbReference type="EMBL" id="CM047750">
    <property type="protein sequence ID" value="KAJ0007568.1"/>
    <property type="molecule type" value="Genomic_DNA"/>
</dbReference>
<name>A0ACC0WZU7_9ROSI</name>
<reference evidence="2" key="1">
    <citation type="journal article" date="2023" name="G3 (Bethesda)">
        <title>Genome assembly and association tests identify interacting loci associated with vigor, precocity, and sex in interspecific pistachio rootstocks.</title>
        <authorList>
            <person name="Palmer W."/>
            <person name="Jacygrad E."/>
            <person name="Sagayaradj S."/>
            <person name="Cavanaugh K."/>
            <person name="Han R."/>
            <person name="Bertier L."/>
            <person name="Beede B."/>
            <person name="Kafkas S."/>
            <person name="Golino D."/>
            <person name="Preece J."/>
            <person name="Michelmore R."/>
        </authorList>
    </citation>
    <scope>NUCLEOTIDE SEQUENCE [LARGE SCALE GENOMIC DNA]</scope>
</reference>
<protein>
    <submittedName>
        <fullName evidence="1">Uncharacterized protein</fullName>
    </submittedName>
</protein>
<proteinExistence type="predicted"/>
<keyword evidence="2" id="KW-1185">Reference proteome</keyword>
<evidence type="ECO:0000313" key="2">
    <source>
        <dbReference type="Proteomes" id="UP001163603"/>
    </source>
</evidence>
<evidence type="ECO:0000313" key="1">
    <source>
        <dbReference type="EMBL" id="KAJ0007568.1"/>
    </source>
</evidence>
<dbReference type="Proteomes" id="UP001163603">
    <property type="component" value="Chromosome 15"/>
</dbReference>
<gene>
    <name evidence="1" type="ORF">Pint_30399</name>
</gene>
<sequence>MQWLKYSPFMYYGFRLLLKKGGLQEVWVLLAMALGYRICTYFCLRKRINICQL</sequence>
<organism evidence="1 2">
    <name type="scientific">Pistacia integerrima</name>
    <dbReference type="NCBI Taxonomy" id="434235"/>
    <lineage>
        <taxon>Eukaryota</taxon>
        <taxon>Viridiplantae</taxon>
        <taxon>Streptophyta</taxon>
        <taxon>Embryophyta</taxon>
        <taxon>Tracheophyta</taxon>
        <taxon>Spermatophyta</taxon>
        <taxon>Magnoliopsida</taxon>
        <taxon>eudicotyledons</taxon>
        <taxon>Gunneridae</taxon>
        <taxon>Pentapetalae</taxon>
        <taxon>rosids</taxon>
        <taxon>malvids</taxon>
        <taxon>Sapindales</taxon>
        <taxon>Anacardiaceae</taxon>
        <taxon>Pistacia</taxon>
    </lineage>
</organism>
<comment type="caution">
    <text evidence="1">The sequence shown here is derived from an EMBL/GenBank/DDBJ whole genome shotgun (WGS) entry which is preliminary data.</text>
</comment>